<evidence type="ECO:0000313" key="7">
    <source>
        <dbReference type="Proteomes" id="UP001652625"/>
    </source>
</evidence>
<evidence type="ECO:0000256" key="1">
    <source>
        <dbReference type="ARBA" id="ARBA00008361"/>
    </source>
</evidence>
<dbReference type="PANTHER" id="PTHR12176">
    <property type="entry name" value="SAM-DEPENDENT METHYLTRANSFERASE SUPERFAMILY PROTEIN"/>
    <property type="match status" value="1"/>
</dbReference>
<comment type="similarity">
    <text evidence="1">Belongs to the methyltransferase superfamily.</text>
</comment>
<gene>
    <name evidence="8" type="primary">LOC100207877</name>
</gene>
<dbReference type="RefSeq" id="XP_065669443.1">
    <property type="nucleotide sequence ID" value="XM_065813371.1"/>
</dbReference>
<dbReference type="GO" id="GO:0032259">
    <property type="term" value="P:methylation"/>
    <property type="evidence" value="ECO:0007669"/>
    <property type="project" value="UniProtKB-KW"/>
</dbReference>
<dbReference type="CDD" id="cd02440">
    <property type="entry name" value="AdoMet_MTases"/>
    <property type="match status" value="1"/>
</dbReference>
<dbReference type="GO" id="GO:0008168">
    <property type="term" value="F:methyltransferase activity"/>
    <property type="evidence" value="ECO:0007669"/>
    <property type="project" value="UniProtKB-KW"/>
</dbReference>
<keyword evidence="7" id="KW-1185">Reference proteome</keyword>
<dbReference type="InterPro" id="IPR013216">
    <property type="entry name" value="Methyltransf_11"/>
</dbReference>
<keyword evidence="3" id="KW-0808">Transferase</keyword>
<evidence type="ECO:0000256" key="4">
    <source>
        <dbReference type="ARBA" id="ARBA00023268"/>
    </source>
</evidence>
<evidence type="ECO:0000259" key="6">
    <source>
        <dbReference type="Pfam" id="PF08241"/>
    </source>
</evidence>
<dbReference type="SUPFAM" id="SSF53335">
    <property type="entry name" value="S-adenosyl-L-methionine-dependent methyltransferases"/>
    <property type="match status" value="2"/>
</dbReference>
<dbReference type="Gene3D" id="3.40.50.150">
    <property type="entry name" value="Vaccinia Virus protein VP39"/>
    <property type="match status" value="1"/>
</dbReference>
<keyword evidence="5" id="KW-0472">Membrane</keyword>
<sequence>MSIQIPKFQEEFATKTYWDSFFTKRKTAFEWYGEYADLCKFIHQYCKISSNILMVGCGNSQLSESMYDVGYERIINIDISDLLIKQMILKNGKKRHKMSYLVMDVRKITYPDLSFDIVFDKGTLDALYTDTSFETNQNIDKMFSEISRVTKIGGHYLCVTLAQPHIISKVLEVFSDFWFIRAHKLETIRDSNEKGLGAKLPVFLLVLTKAKEKLPIKILEMYVLENCERFHTTAEMLNAVKSLQDLAVTLSMLEKSTIDDSVSIDIFFDHSHIPRYSIILVDTRNSEFTSKRNGPYAVFIVPQGQEGEDTFSSKEGRMELGRIVGFDRLAIVYLQRGHIYTNIEEIKSELSQKIMELSKKGVDSKQVPFLTSGNCLGVRDIQCEVNSCCYGKIVVEDYQSSDKIFYRQLVFINQSLPISHCKTRLVTSKIKKKKTKTKKRTVDYRYLDSRVSKEVLLGILFGHELNEKSAISLLFVGIGSVCLIGFLSALFPQITTHIFEKDEQMIQVMESWFDLCPSSILKNEHLLNEKVYDVVVANSYVTNLESLLKDSGVIISVNLPIESSFGLPINPLIESSINLDIVSFDQSKCNDRSFRCFACDEVTKIRYYISRKSNASISELTGVVQRRISEFKQFINTFGKDFYNKNEWSELDILSNKFLEINSVNILTEQQ</sequence>
<keyword evidence="5" id="KW-0812">Transmembrane</keyword>
<evidence type="ECO:0000256" key="2">
    <source>
        <dbReference type="ARBA" id="ARBA00022603"/>
    </source>
</evidence>
<feature type="domain" description="Methyltransferase type 11" evidence="6">
    <location>
        <begin position="53"/>
        <end position="157"/>
    </location>
</feature>
<keyword evidence="2 8" id="KW-0489">Methyltransferase</keyword>
<dbReference type="Pfam" id="PF08241">
    <property type="entry name" value="Methyltransf_11"/>
    <property type="match status" value="1"/>
</dbReference>
<dbReference type="PANTHER" id="PTHR12176:SF78">
    <property type="entry name" value="EEF1A LYSINE AND N-TERMINAL METHYLTRANSFERASE"/>
    <property type="match status" value="1"/>
</dbReference>
<keyword evidence="5" id="KW-1133">Transmembrane helix</keyword>
<dbReference type="InterPro" id="IPR051419">
    <property type="entry name" value="Lys/N-term_MeTrsfase_sf"/>
</dbReference>
<accession>A0ABM4D577</accession>
<proteinExistence type="inferred from homology"/>
<protein>
    <submittedName>
        <fullName evidence="8">EEF1A lysine and N-terminal methyltransferase isoform X6</fullName>
    </submittedName>
</protein>
<evidence type="ECO:0000256" key="3">
    <source>
        <dbReference type="ARBA" id="ARBA00022679"/>
    </source>
</evidence>
<evidence type="ECO:0000256" key="5">
    <source>
        <dbReference type="SAM" id="Phobius"/>
    </source>
</evidence>
<dbReference type="Proteomes" id="UP001652625">
    <property type="component" value="Chromosome 12"/>
</dbReference>
<name>A0ABM4D577_HYDVU</name>
<evidence type="ECO:0000313" key="8">
    <source>
        <dbReference type="RefSeq" id="XP_065669443.1"/>
    </source>
</evidence>
<organism evidence="7 8">
    <name type="scientific">Hydra vulgaris</name>
    <name type="common">Hydra</name>
    <name type="synonym">Hydra attenuata</name>
    <dbReference type="NCBI Taxonomy" id="6087"/>
    <lineage>
        <taxon>Eukaryota</taxon>
        <taxon>Metazoa</taxon>
        <taxon>Cnidaria</taxon>
        <taxon>Hydrozoa</taxon>
        <taxon>Hydroidolina</taxon>
        <taxon>Anthoathecata</taxon>
        <taxon>Aplanulata</taxon>
        <taxon>Hydridae</taxon>
        <taxon>Hydra</taxon>
    </lineage>
</organism>
<dbReference type="GeneID" id="100207877"/>
<feature type="transmembrane region" description="Helical" evidence="5">
    <location>
        <begin position="470"/>
        <end position="491"/>
    </location>
</feature>
<reference evidence="8" key="1">
    <citation type="submission" date="2025-08" db="UniProtKB">
        <authorList>
            <consortium name="RefSeq"/>
        </authorList>
    </citation>
    <scope>IDENTIFICATION</scope>
</reference>
<dbReference type="InterPro" id="IPR029063">
    <property type="entry name" value="SAM-dependent_MTases_sf"/>
</dbReference>
<keyword evidence="4" id="KW-0511">Multifunctional enzyme</keyword>